<dbReference type="GO" id="GO:0005112">
    <property type="term" value="F:Notch binding"/>
    <property type="evidence" value="ECO:0007669"/>
    <property type="project" value="TreeGrafter"/>
</dbReference>
<dbReference type="PANTHER" id="PTHR12916:SF4">
    <property type="entry name" value="UNINFLATABLE, ISOFORM C"/>
    <property type="match status" value="1"/>
</dbReference>
<dbReference type="GO" id="GO:0007219">
    <property type="term" value="P:Notch signaling pathway"/>
    <property type="evidence" value="ECO:0007669"/>
    <property type="project" value="TreeGrafter"/>
</dbReference>
<evidence type="ECO:0000256" key="3">
    <source>
        <dbReference type="ARBA" id="ARBA00022737"/>
    </source>
</evidence>
<organism evidence="8 9">
    <name type="scientific">Rotaria magnacalcarata</name>
    <dbReference type="NCBI Taxonomy" id="392030"/>
    <lineage>
        <taxon>Eukaryota</taxon>
        <taxon>Metazoa</taxon>
        <taxon>Spiralia</taxon>
        <taxon>Gnathifera</taxon>
        <taxon>Rotifera</taxon>
        <taxon>Eurotatoria</taxon>
        <taxon>Bdelloidea</taxon>
        <taxon>Philodinida</taxon>
        <taxon>Philodinidae</taxon>
        <taxon>Rotaria</taxon>
    </lineage>
</organism>
<evidence type="ECO:0000256" key="6">
    <source>
        <dbReference type="PROSITE-ProRule" id="PRU00076"/>
    </source>
</evidence>
<keyword evidence="5" id="KW-0325">Glycoprotein</keyword>
<dbReference type="PROSITE" id="PS50026">
    <property type="entry name" value="EGF_3"/>
    <property type="match status" value="1"/>
</dbReference>
<feature type="non-terminal residue" evidence="8">
    <location>
        <position position="63"/>
    </location>
</feature>
<dbReference type="Pfam" id="PF00008">
    <property type="entry name" value="EGF"/>
    <property type="match status" value="1"/>
</dbReference>
<feature type="disulfide bond" evidence="6">
    <location>
        <begin position="33"/>
        <end position="42"/>
    </location>
</feature>
<dbReference type="AlphaFoldDB" id="A0A8S2ZWZ8"/>
<evidence type="ECO:0000313" key="8">
    <source>
        <dbReference type="EMBL" id="CAF4678857.1"/>
    </source>
</evidence>
<dbReference type="FunFam" id="2.10.25.10:FF:000327">
    <property type="entry name" value="neurogenic locus notch homolog protein 4"/>
    <property type="match status" value="1"/>
</dbReference>
<keyword evidence="2" id="KW-0732">Signal</keyword>
<dbReference type="GO" id="GO:0005509">
    <property type="term" value="F:calcium ion binding"/>
    <property type="evidence" value="ECO:0007669"/>
    <property type="project" value="InterPro"/>
</dbReference>
<dbReference type="CDD" id="cd00054">
    <property type="entry name" value="EGF_CA"/>
    <property type="match status" value="1"/>
</dbReference>
<dbReference type="InterPro" id="IPR000742">
    <property type="entry name" value="EGF"/>
</dbReference>
<comment type="caution">
    <text evidence="8">The sequence shown here is derived from an EMBL/GenBank/DDBJ whole genome shotgun (WGS) entry which is preliminary data.</text>
</comment>
<dbReference type="Proteomes" id="UP000681720">
    <property type="component" value="Unassembled WGS sequence"/>
</dbReference>
<dbReference type="PRINTS" id="PR00010">
    <property type="entry name" value="EGFBLOOD"/>
</dbReference>
<keyword evidence="4 6" id="KW-1015">Disulfide bond</keyword>
<dbReference type="PROSITE" id="PS00010">
    <property type="entry name" value="ASX_HYDROXYL"/>
    <property type="match status" value="1"/>
</dbReference>
<dbReference type="InterPro" id="IPR018097">
    <property type="entry name" value="EGF_Ca-bd_CS"/>
</dbReference>
<dbReference type="InterPro" id="IPR000152">
    <property type="entry name" value="EGF-type_Asp/Asn_hydroxyl_site"/>
</dbReference>
<evidence type="ECO:0000256" key="2">
    <source>
        <dbReference type="ARBA" id="ARBA00022729"/>
    </source>
</evidence>
<dbReference type="Gene3D" id="2.10.25.10">
    <property type="entry name" value="Laminin"/>
    <property type="match status" value="1"/>
</dbReference>
<dbReference type="PROSITE" id="PS00022">
    <property type="entry name" value="EGF_1"/>
    <property type="match status" value="1"/>
</dbReference>
<evidence type="ECO:0000256" key="1">
    <source>
        <dbReference type="ARBA" id="ARBA00022536"/>
    </source>
</evidence>
<evidence type="ECO:0000313" key="9">
    <source>
        <dbReference type="Proteomes" id="UP000681720"/>
    </source>
</evidence>
<dbReference type="SMART" id="SM00179">
    <property type="entry name" value="EGF_CA"/>
    <property type="match status" value="1"/>
</dbReference>
<protein>
    <recommendedName>
        <fullName evidence="7">EGF-like domain-containing protein</fullName>
    </recommendedName>
</protein>
<dbReference type="SMART" id="SM00181">
    <property type="entry name" value="EGF"/>
    <property type="match status" value="1"/>
</dbReference>
<proteinExistence type="predicted"/>
<evidence type="ECO:0000259" key="7">
    <source>
        <dbReference type="PROSITE" id="PS50026"/>
    </source>
</evidence>
<evidence type="ECO:0000256" key="5">
    <source>
        <dbReference type="ARBA" id="ARBA00023180"/>
    </source>
</evidence>
<accession>A0A8S2ZWZ8</accession>
<keyword evidence="3" id="KW-0677">Repeat</keyword>
<dbReference type="PROSITE" id="PS01187">
    <property type="entry name" value="EGF_CA"/>
    <property type="match status" value="1"/>
</dbReference>
<dbReference type="InterPro" id="IPR001881">
    <property type="entry name" value="EGF-like_Ca-bd_dom"/>
</dbReference>
<feature type="domain" description="EGF-like" evidence="7">
    <location>
        <begin position="7"/>
        <end position="43"/>
    </location>
</feature>
<comment type="caution">
    <text evidence="6">Lacks conserved residue(s) required for the propagation of feature annotation.</text>
</comment>
<reference evidence="8" key="1">
    <citation type="submission" date="2021-02" db="EMBL/GenBank/DDBJ databases">
        <authorList>
            <person name="Nowell W R."/>
        </authorList>
    </citation>
    <scope>NUCLEOTIDE SEQUENCE</scope>
</reference>
<sequence>GDVCQYDIDECVSNPCMNNGTCHNYNGGFHCQCPTDYYGKRCEYSPADCQRLQQKNLSLKCAD</sequence>
<evidence type="ECO:0000256" key="4">
    <source>
        <dbReference type="ARBA" id="ARBA00023157"/>
    </source>
</evidence>
<dbReference type="PANTHER" id="PTHR12916">
    <property type="entry name" value="CYTOCHROME C OXIDASE POLYPEPTIDE VIC-2"/>
    <property type="match status" value="1"/>
</dbReference>
<name>A0A8S2ZWZ8_9BILA</name>
<feature type="non-terminal residue" evidence="8">
    <location>
        <position position="1"/>
    </location>
</feature>
<keyword evidence="1 6" id="KW-0245">EGF-like domain</keyword>
<gene>
    <name evidence="8" type="ORF">GIL414_LOCUS42193</name>
</gene>
<dbReference type="EMBL" id="CAJOBJ010121619">
    <property type="protein sequence ID" value="CAF4678857.1"/>
    <property type="molecule type" value="Genomic_DNA"/>
</dbReference>
<dbReference type="SUPFAM" id="SSF57196">
    <property type="entry name" value="EGF/Laminin"/>
    <property type="match status" value="1"/>
</dbReference>